<dbReference type="PANTHER" id="PTHR33827">
    <property type="entry name" value="PROTEIN SAWADEE HOMEODOMAIN HOMOLOG 2"/>
    <property type="match status" value="1"/>
</dbReference>
<evidence type="ECO:0000313" key="3">
    <source>
        <dbReference type="Proteomes" id="UP001472677"/>
    </source>
</evidence>
<dbReference type="EMBL" id="JBBPBM010000001">
    <property type="protein sequence ID" value="KAK8600193.1"/>
    <property type="molecule type" value="Genomic_DNA"/>
</dbReference>
<dbReference type="InterPro" id="IPR032001">
    <property type="entry name" value="SAWADEE_dom"/>
</dbReference>
<proteinExistence type="predicted"/>
<sequence>MEALSRVVDDSIELEAKRKEDSSWHPCRVSLSYSGESLVVDFGSHEFEDMLLKKEEVIVRLRFRSMMLQVDDCCHIEEGARVLVNHKLQSKNLFHDAAVEKARFYHQINYRFC</sequence>
<reference evidence="2 3" key="1">
    <citation type="journal article" date="2024" name="G3 (Bethesda)">
        <title>Genome assembly of Hibiscus sabdariffa L. provides insights into metabolisms of medicinal natural products.</title>
        <authorList>
            <person name="Kim T."/>
        </authorList>
    </citation>
    <scope>NUCLEOTIDE SEQUENCE [LARGE SCALE GENOMIC DNA]</scope>
    <source>
        <strain evidence="2">TK-2024</strain>
        <tissue evidence="2">Old leaves</tissue>
    </source>
</reference>
<protein>
    <recommendedName>
        <fullName evidence="1">SAWADEE domain-containing protein</fullName>
    </recommendedName>
</protein>
<keyword evidence="3" id="KW-1185">Reference proteome</keyword>
<dbReference type="Pfam" id="PF16719">
    <property type="entry name" value="SAWADEE"/>
    <property type="match status" value="1"/>
</dbReference>
<comment type="caution">
    <text evidence="2">The sequence shown here is derived from an EMBL/GenBank/DDBJ whole genome shotgun (WGS) entry which is preliminary data.</text>
</comment>
<dbReference type="PANTHER" id="PTHR33827:SF9">
    <property type="entry name" value="SAWADEE DOMAIN-CONTAINING PROTEIN"/>
    <property type="match status" value="1"/>
</dbReference>
<gene>
    <name evidence="2" type="ORF">V6N12_050049</name>
</gene>
<organism evidence="2 3">
    <name type="scientific">Hibiscus sabdariffa</name>
    <name type="common">roselle</name>
    <dbReference type="NCBI Taxonomy" id="183260"/>
    <lineage>
        <taxon>Eukaryota</taxon>
        <taxon>Viridiplantae</taxon>
        <taxon>Streptophyta</taxon>
        <taxon>Embryophyta</taxon>
        <taxon>Tracheophyta</taxon>
        <taxon>Spermatophyta</taxon>
        <taxon>Magnoliopsida</taxon>
        <taxon>eudicotyledons</taxon>
        <taxon>Gunneridae</taxon>
        <taxon>Pentapetalae</taxon>
        <taxon>rosids</taxon>
        <taxon>malvids</taxon>
        <taxon>Malvales</taxon>
        <taxon>Malvaceae</taxon>
        <taxon>Malvoideae</taxon>
        <taxon>Hibiscus</taxon>
    </lineage>
</organism>
<name>A0ABR2GBB0_9ROSI</name>
<dbReference type="Proteomes" id="UP001472677">
    <property type="component" value="Unassembled WGS sequence"/>
</dbReference>
<evidence type="ECO:0000313" key="2">
    <source>
        <dbReference type="EMBL" id="KAK8600193.1"/>
    </source>
</evidence>
<accession>A0ABR2GBB0</accession>
<dbReference type="InterPro" id="IPR039276">
    <property type="entry name" value="SHH1/2"/>
</dbReference>
<evidence type="ECO:0000259" key="1">
    <source>
        <dbReference type="Pfam" id="PF16719"/>
    </source>
</evidence>
<feature type="domain" description="SAWADEE" evidence="1">
    <location>
        <begin position="11"/>
        <end position="108"/>
    </location>
</feature>